<comment type="caution">
    <text evidence="2">The sequence shown here is derived from an EMBL/GenBank/DDBJ whole genome shotgun (WGS) entry which is preliminary data.</text>
</comment>
<evidence type="ECO:0000313" key="2">
    <source>
        <dbReference type="EMBL" id="OCB87544.1"/>
    </source>
</evidence>
<feature type="region of interest" description="Disordered" evidence="1">
    <location>
        <begin position="450"/>
        <end position="470"/>
    </location>
</feature>
<organism evidence="2 3">
    <name type="scientific">Sanghuangporus baumii</name>
    <name type="common">Phellinus baumii</name>
    <dbReference type="NCBI Taxonomy" id="108892"/>
    <lineage>
        <taxon>Eukaryota</taxon>
        <taxon>Fungi</taxon>
        <taxon>Dikarya</taxon>
        <taxon>Basidiomycota</taxon>
        <taxon>Agaricomycotina</taxon>
        <taxon>Agaricomycetes</taxon>
        <taxon>Hymenochaetales</taxon>
        <taxon>Hymenochaetaceae</taxon>
        <taxon>Sanghuangporus</taxon>
    </lineage>
</organism>
<dbReference type="OrthoDB" id="2590590at2759"/>
<feature type="compositionally biased region" description="Pro residues" evidence="1">
    <location>
        <begin position="122"/>
        <end position="135"/>
    </location>
</feature>
<dbReference type="Proteomes" id="UP000757232">
    <property type="component" value="Unassembled WGS sequence"/>
</dbReference>
<keyword evidence="3" id="KW-1185">Reference proteome</keyword>
<name>A0A9Q5NBJ0_SANBA</name>
<feature type="compositionally biased region" description="Low complexity" evidence="1">
    <location>
        <begin position="450"/>
        <end position="468"/>
    </location>
</feature>
<feature type="compositionally biased region" description="Polar residues" evidence="1">
    <location>
        <begin position="315"/>
        <end position="338"/>
    </location>
</feature>
<feature type="compositionally biased region" description="Polar residues" evidence="1">
    <location>
        <begin position="78"/>
        <end position="97"/>
    </location>
</feature>
<evidence type="ECO:0000313" key="3">
    <source>
        <dbReference type="Proteomes" id="UP000757232"/>
    </source>
</evidence>
<proteinExistence type="predicted"/>
<evidence type="ECO:0000256" key="1">
    <source>
        <dbReference type="SAM" id="MobiDB-lite"/>
    </source>
</evidence>
<protein>
    <submittedName>
        <fullName evidence="2">Uncharacterized protein</fullName>
    </submittedName>
</protein>
<feature type="compositionally biased region" description="Polar residues" evidence="1">
    <location>
        <begin position="104"/>
        <end position="119"/>
    </location>
</feature>
<dbReference type="EMBL" id="LNZH02000191">
    <property type="protein sequence ID" value="OCB87544.1"/>
    <property type="molecule type" value="Genomic_DNA"/>
</dbReference>
<reference evidence="2" key="1">
    <citation type="submission" date="2016-06" db="EMBL/GenBank/DDBJ databases">
        <title>Draft Genome sequence of the fungus Inonotus baumii.</title>
        <authorList>
            <person name="Zhu H."/>
            <person name="Lin W."/>
        </authorList>
    </citation>
    <scope>NUCLEOTIDE SEQUENCE</scope>
    <source>
        <strain evidence="2">821</strain>
    </source>
</reference>
<dbReference type="AlphaFoldDB" id="A0A9Q5NBJ0"/>
<accession>A0A9Q5NBJ0</accession>
<gene>
    <name evidence="2" type="ORF">A7U60_g5449</name>
</gene>
<feature type="region of interest" description="Disordered" evidence="1">
    <location>
        <begin position="53"/>
        <end position="143"/>
    </location>
</feature>
<feature type="region of interest" description="Disordered" evidence="1">
    <location>
        <begin position="1"/>
        <end position="38"/>
    </location>
</feature>
<feature type="region of interest" description="Disordered" evidence="1">
    <location>
        <begin position="314"/>
        <end position="350"/>
    </location>
</feature>
<sequence length="749" mass="83601">MQHEIPDYPEQDESGGDGLPTYDDLAAQKGPNSRFGRWKSWVEKRAAERFVDLTPEERARRRARGWGNPLFNEVNARNAETTQDVRTPRPDQQTYLQPSAPASVYSQDSQWSGYTGSQIPNNEPPSYYPSQPEPPVTHAGEPLLPSHLKAHQFGSRFLPHTTFPMNTLLPLMGDRLLLIGHDNGLSVLDMFPSGDPETSSPADAQIRHIWEGEGAYQLELLEFQDTGDLTPHGVVLALVGSEVESPTNSKENDIVRSIRMYNLSSLTSLARWATSQKNAKPIDLRRPPHWVPQAATTKKHKHSLSGINILKSIKQDGQNGPEPQSPQYSTPKRSNVAASNMKRHESASSVESSWDVVDELPLRWATDFVPLASAGSRLLHTDVLFFELFRGEPENPRGPTSLAIATKQSVLLYETPKGERAFRFCKEFYTPLQPRKMSFVHQKAQETVILRSPSDSSQRSQKSSLYSPDADSINKRFSSLRQSLDITRDRPLSLSPVPDYGAQLSLFVVFDKKAGLIRLADASVGEVELNDDSPRDSLLSPVGHSPRRSFIRESKGLWLPPTYEELPLTYANDLCVRPVYVLTRGKQTHIIPAPMPTPLSTCQPLYVLTWQHTPTQLRHRVCSPLDDPAFLQVIGFGEYGVEVQEIPLSAFTKGKGKGRAQDPVRAAMDLGGDVSFLFRGGQWHEPRRFLSRSASFMSCSSGTSTVHTGGLRKSAEDGFYASCRKGLEDWRVFWLGGEEKDDYSSSLDI</sequence>